<name>A0A841Z6Z0_9LIST</name>
<dbReference type="InterPro" id="IPR001647">
    <property type="entry name" value="HTH_TetR"/>
</dbReference>
<dbReference type="InterPro" id="IPR050624">
    <property type="entry name" value="HTH-type_Tx_Regulator"/>
</dbReference>
<accession>A0A841Z6Z0</accession>
<dbReference type="PANTHER" id="PTHR43479:SF7">
    <property type="entry name" value="TETR-FAMILY TRANSCRIPTIONAL REGULATOR"/>
    <property type="match status" value="1"/>
</dbReference>
<feature type="domain" description="HTH tetR-type" evidence="3">
    <location>
        <begin position="11"/>
        <end position="71"/>
    </location>
</feature>
<organism evidence="4 5">
    <name type="scientific">Listeria weihenstephanensis</name>
    <dbReference type="NCBI Taxonomy" id="1006155"/>
    <lineage>
        <taxon>Bacteria</taxon>
        <taxon>Bacillati</taxon>
        <taxon>Bacillota</taxon>
        <taxon>Bacilli</taxon>
        <taxon>Bacillales</taxon>
        <taxon>Listeriaceae</taxon>
        <taxon>Listeria</taxon>
    </lineage>
</organism>
<sequence>MTSSKTDPRITRTRQLILDAFSELLHEKEFEDITVKDIAAKATVNRTTFYAHFEDKFLLLEYVITEAFTQIVSNRIDPNTRISEESMRGLILSMCDYQYTVFKECRIHFSSIASLIETAVRAKLQEIIVAMFANTHPAQESTRQNVLAIIISSAIYEATKYWVVEAQDMTPEALADEILAFSMPAR</sequence>
<dbReference type="GO" id="GO:0003677">
    <property type="term" value="F:DNA binding"/>
    <property type="evidence" value="ECO:0007669"/>
    <property type="project" value="UniProtKB-UniRule"/>
</dbReference>
<proteinExistence type="predicted"/>
<dbReference type="InterPro" id="IPR009057">
    <property type="entry name" value="Homeodomain-like_sf"/>
</dbReference>
<evidence type="ECO:0000313" key="4">
    <source>
        <dbReference type="EMBL" id="MBC1501791.1"/>
    </source>
</evidence>
<dbReference type="Proteomes" id="UP000564536">
    <property type="component" value="Unassembled WGS sequence"/>
</dbReference>
<evidence type="ECO:0000313" key="5">
    <source>
        <dbReference type="Proteomes" id="UP000564536"/>
    </source>
</evidence>
<comment type="caution">
    <text evidence="4">The sequence shown here is derived from an EMBL/GenBank/DDBJ whole genome shotgun (WGS) entry which is preliminary data.</text>
</comment>
<dbReference type="RefSeq" id="WP_185427210.1">
    <property type="nucleotide sequence ID" value="NZ_JAARRL010000030.1"/>
</dbReference>
<protein>
    <submittedName>
        <fullName evidence="4">TetR/AcrR family transcriptional regulator</fullName>
    </submittedName>
</protein>
<reference evidence="4 5" key="1">
    <citation type="submission" date="2020-03" db="EMBL/GenBank/DDBJ databases">
        <title>Soil Listeria distribution.</title>
        <authorList>
            <person name="Liao J."/>
            <person name="Wiedmann M."/>
        </authorList>
    </citation>
    <scope>NUCLEOTIDE SEQUENCE [LARGE SCALE GENOMIC DNA]</scope>
    <source>
        <strain evidence="4 5">FSL L7-1523</strain>
    </source>
</reference>
<dbReference type="EMBL" id="JAARRL010000030">
    <property type="protein sequence ID" value="MBC1501791.1"/>
    <property type="molecule type" value="Genomic_DNA"/>
</dbReference>
<dbReference type="PANTHER" id="PTHR43479">
    <property type="entry name" value="ACREF/ENVCD OPERON REPRESSOR-RELATED"/>
    <property type="match status" value="1"/>
</dbReference>
<dbReference type="Gene3D" id="1.10.357.10">
    <property type="entry name" value="Tetracycline Repressor, domain 2"/>
    <property type="match status" value="1"/>
</dbReference>
<feature type="DNA-binding region" description="H-T-H motif" evidence="2">
    <location>
        <begin position="34"/>
        <end position="53"/>
    </location>
</feature>
<dbReference type="SUPFAM" id="SSF46689">
    <property type="entry name" value="Homeodomain-like"/>
    <property type="match status" value="1"/>
</dbReference>
<evidence type="ECO:0000256" key="1">
    <source>
        <dbReference type="ARBA" id="ARBA00023125"/>
    </source>
</evidence>
<dbReference type="PRINTS" id="PR00455">
    <property type="entry name" value="HTHTETR"/>
</dbReference>
<dbReference type="PROSITE" id="PS50977">
    <property type="entry name" value="HTH_TETR_2"/>
    <property type="match status" value="1"/>
</dbReference>
<gene>
    <name evidence="4" type="ORF">HB943_14410</name>
</gene>
<evidence type="ECO:0000256" key="2">
    <source>
        <dbReference type="PROSITE-ProRule" id="PRU00335"/>
    </source>
</evidence>
<dbReference type="Pfam" id="PF00440">
    <property type="entry name" value="TetR_N"/>
    <property type="match status" value="1"/>
</dbReference>
<keyword evidence="1 2" id="KW-0238">DNA-binding</keyword>
<dbReference type="AlphaFoldDB" id="A0A841Z6Z0"/>
<evidence type="ECO:0000259" key="3">
    <source>
        <dbReference type="PROSITE" id="PS50977"/>
    </source>
</evidence>